<reference evidence="3" key="1">
    <citation type="submission" date="2023-04" db="EMBL/GenBank/DDBJ databases">
        <title>Phytophthora fragariaefolia NBRC 109709.</title>
        <authorList>
            <person name="Ichikawa N."/>
            <person name="Sato H."/>
            <person name="Tonouchi N."/>
        </authorList>
    </citation>
    <scope>NUCLEOTIDE SEQUENCE</scope>
    <source>
        <strain evidence="3">NBRC 109709</strain>
    </source>
</reference>
<dbReference type="GO" id="GO:0005524">
    <property type="term" value="F:ATP binding"/>
    <property type="evidence" value="ECO:0007669"/>
    <property type="project" value="UniProtKB-KW"/>
</dbReference>
<protein>
    <recommendedName>
        <fullName evidence="1">ATP-dependent DNA helicase</fullName>
        <ecNumber evidence="1">5.6.2.3</ecNumber>
    </recommendedName>
</protein>
<dbReference type="PANTHER" id="PTHR10492">
    <property type="match status" value="1"/>
</dbReference>
<keyword evidence="4" id="KW-1185">Reference proteome</keyword>
<dbReference type="InterPro" id="IPR010285">
    <property type="entry name" value="DNA_helicase_pif1-like_DEAD"/>
</dbReference>
<keyword evidence="1" id="KW-0547">Nucleotide-binding</keyword>
<dbReference type="GO" id="GO:0006281">
    <property type="term" value="P:DNA repair"/>
    <property type="evidence" value="ECO:0007669"/>
    <property type="project" value="UniProtKB-KW"/>
</dbReference>
<dbReference type="Proteomes" id="UP001165121">
    <property type="component" value="Unassembled WGS sequence"/>
</dbReference>
<feature type="domain" description="DNA helicase Pif1-like DEAD-box helicase" evidence="2">
    <location>
        <begin position="2"/>
        <end position="62"/>
    </location>
</feature>
<keyword evidence="1" id="KW-0378">Hydrolase</keyword>
<comment type="similarity">
    <text evidence="1">Belongs to the helicase family.</text>
</comment>
<dbReference type="AlphaFoldDB" id="A0A9W6WVE8"/>
<keyword evidence="1" id="KW-0227">DNA damage</keyword>
<dbReference type="OrthoDB" id="123886at2759"/>
<dbReference type="EC" id="5.6.2.3" evidence="1"/>
<evidence type="ECO:0000259" key="2">
    <source>
        <dbReference type="Pfam" id="PF05970"/>
    </source>
</evidence>
<dbReference type="GO" id="GO:0043139">
    <property type="term" value="F:5'-3' DNA helicase activity"/>
    <property type="evidence" value="ECO:0007669"/>
    <property type="project" value="UniProtKB-EC"/>
</dbReference>
<dbReference type="EMBL" id="BSXT01000123">
    <property type="protein sequence ID" value="GMF18232.1"/>
    <property type="molecule type" value="Genomic_DNA"/>
</dbReference>
<dbReference type="Gene3D" id="3.40.50.300">
    <property type="entry name" value="P-loop containing nucleotide triphosphate hydrolases"/>
    <property type="match status" value="1"/>
</dbReference>
<dbReference type="PANTHER" id="PTHR10492:SF57">
    <property type="entry name" value="ATP-DEPENDENT DNA HELICASE"/>
    <property type="match status" value="1"/>
</dbReference>
<dbReference type="GO" id="GO:0000723">
    <property type="term" value="P:telomere maintenance"/>
    <property type="evidence" value="ECO:0007669"/>
    <property type="project" value="InterPro"/>
</dbReference>
<comment type="catalytic activity">
    <reaction evidence="1">
        <text>ATP + H2O = ADP + phosphate + H(+)</text>
        <dbReference type="Rhea" id="RHEA:13065"/>
        <dbReference type="ChEBI" id="CHEBI:15377"/>
        <dbReference type="ChEBI" id="CHEBI:15378"/>
        <dbReference type="ChEBI" id="CHEBI:30616"/>
        <dbReference type="ChEBI" id="CHEBI:43474"/>
        <dbReference type="ChEBI" id="CHEBI:456216"/>
        <dbReference type="EC" id="5.6.2.3"/>
    </reaction>
</comment>
<evidence type="ECO:0000313" key="3">
    <source>
        <dbReference type="EMBL" id="GMF18232.1"/>
    </source>
</evidence>
<dbReference type="GO" id="GO:0016787">
    <property type="term" value="F:hydrolase activity"/>
    <property type="evidence" value="ECO:0007669"/>
    <property type="project" value="UniProtKB-KW"/>
</dbReference>
<keyword evidence="1" id="KW-0067">ATP-binding</keyword>
<keyword evidence="1" id="KW-0233">DNA recombination</keyword>
<accession>A0A9W6WVE8</accession>
<gene>
    <name evidence="3" type="ORF">Pfra01_000152800</name>
</gene>
<dbReference type="Pfam" id="PF05970">
    <property type="entry name" value="PIF1"/>
    <property type="match status" value="1"/>
</dbReference>
<comment type="cofactor">
    <cofactor evidence="1">
        <name>Mg(2+)</name>
        <dbReference type="ChEBI" id="CHEBI:18420"/>
    </cofactor>
</comment>
<evidence type="ECO:0000256" key="1">
    <source>
        <dbReference type="RuleBase" id="RU363044"/>
    </source>
</evidence>
<proteinExistence type="inferred from homology"/>
<sequence length="79" mass="9232">MGGRTAHSNFKIPLKLDEKSVCSIHKQSKLKKLFQEANLIIWDEAPMTHRHAFEAVDRSSRRPEQRQRPVWWKYSGSVG</sequence>
<comment type="caution">
    <text evidence="3">The sequence shown here is derived from an EMBL/GenBank/DDBJ whole genome shotgun (WGS) entry which is preliminary data.</text>
</comment>
<dbReference type="GO" id="GO:0006310">
    <property type="term" value="P:DNA recombination"/>
    <property type="evidence" value="ECO:0007669"/>
    <property type="project" value="UniProtKB-KW"/>
</dbReference>
<evidence type="ECO:0000313" key="4">
    <source>
        <dbReference type="Proteomes" id="UP001165121"/>
    </source>
</evidence>
<dbReference type="InterPro" id="IPR027417">
    <property type="entry name" value="P-loop_NTPase"/>
</dbReference>
<keyword evidence="1" id="KW-0234">DNA repair</keyword>
<name>A0A9W6WVE8_9STRA</name>
<organism evidence="3 4">
    <name type="scientific">Phytophthora fragariaefolia</name>
    <dbReference type="NCBI Taxonomy" id="1490495"/>
    <lineage>
        <taxon>Eukaryota</taxon>
        <taxon>Sar</taxon>
        <taxon>Stramenopiles</taxon>
        <taxon>Oomycota</taxon>
        <taxon>Peronosporomycetes</taxon>
        <taxon>Peronosporales</taxon>
        <taxon>Peronosporaceae</taxon>
        <taxon>Phytophthora</taxon>
    </lineage>
</organism>
<keyword evidence="1" id="KW-0347">Helicase</keyword>